<name>A0A9R0Z4I7_TRITD</name>
<organism evidence="2 3">
    <name type="scientific">Triticum turgidum subsp. durum</name>
    <name type="common">Durum wheat</name>
    <name type="synonym">Triticum durum</name>
    <dbReference type="NCBI Taxonomy" id="4567"/>
    <lineage>
        <taxon>Eukaryota</taxon>
        <taxon>Viridiplantae</taxon>
        <taxon>Streptophyta</taxon>
        <taxon>Embryophyta</taxon>
        <taxon>Tracheophyta</taxon>
        <taxon>Spermatophyta</taxon>
        <taxon>Magnoliopsida</taxon>
        <taxon>Liliopsida</taxon>
        <taxon>Poales</taxon>
        <taxon>Poaceae</taxon>
        <taxon>BOP clade</taxon>
        <taxon>Pooideae</taxon>
        <taxon>Triticodae</taxon>
        <taxon>Triticeae</taxon>
        <taxon>Triticinae</taxon>
        <taxon>Triticum</taxon>
    </lineage>
</organism>
<gene>
    <name evidence="2" type="ORF">TRITD_7Av1G025650</name>
</gene>
<dbReference type="EMBL" id="LT934123">
    <property type="protein sequence ID" value="VAI69833.1"/>
    <property type="molecule type" value="Genomic_DNA"/>
</dbReference>
<protein>
    <submittedName>
        <fullName evidence="2">Uncharacterized protein</fullName>
    </submittedName>
</protein>
<dbReference type="AlphaFoldDB" id="A0A9R0Z4I7"/>
<sequence>MGTGMSLRFSHGDGFGQTKPDGFRPRCHLEHHSIEKHDDNGMLGEIGEKARTTTEEFLKMAKEKTDDVAEGTKETVQETKEVVLGESGDDKDKFKHRVEQGRYDQK</sequence>
<dbReference type="OMA" id="PRCHLEH"/>
<dbReference type="Proteomes" id="UP000324705">
    <property type="component" value="Chromosome 7A"/>
</dbReference>
<evidence type="ECO:0000313" key="3">
    <source>
        <dbReference type="Proteomes" id="UP000324705"/>
    </source>
</evidence>
<dbReference type="Gramene" id="TRITD7Av1G025650.1">
    <property type="protein sequence ID" value="TRITD7Av1G025650.1"/>
    <property type="gene ID" value="TRITD7Av1G025650"/>
</dbReference>
<reference evidence="2 3" key="1">
    <citation type="submission" date="2017-09" db="EMBL/GenBank/DDBJ databases">
        <authorList>
            <consortium name="International Durum Wheat Genome Sequencing Consortium (IDWGSC)"/>
            <person name="Milanesi L."/>
        </authorList>
    </citation>
    <scope>NUCLEOTIDE SEQUENCE [LARGE SCALE GENOMIC DNA]</scope>
    <source>
        <strain evidence="3">cv. Svevo</strain>
    </source>
</reference>
<evidence type="ECO:0000256" key="1">
    <source>
        <dbReference type="SAM" id="MobiDB-lite"/>
    </source>
</evidence>
<feature type="region of interest" description="Disordered" evidence="1">
    <location>
        <begin position="1"/>
        <end position="24"/>
    </location>
</feature>
<proteinExistence type="predicted"/>
<feature type="region of interest" description="Disordered" evidence="1">
    <location>
        <begin position="63"/>
        <end position="106"/>
    </location>
</feature>
<keyword evidence="3" id="KW-1185">Reference proteome</keyword>
<accession>A0A9R0Z4I7</accession>
<evidence type="ECO:0000313" key="2">
    <source>
        <dbReference type="EMBL" id="VAI69833.1"/>
    </source>
</evidence>